<feature type="domain" description="Flagellar basal body rod protein N-terminal" evidence="7">
    <location>
        <begin position="11"/>
        <end position="35"/>
    </location>
</feature>
<evidence type="ECO:0000256" key="5">
    <source>
        <dbReference type="ARBA" id="ARBA00024934"/>
    </source>
</evidence>
<keyword evidence="8" id="KW-0282">Flagellum</keyword>
<evidence type="ECO:0000256" key="4">
    <source>
        <dbReference type="ARBA" id="ARBA00023143"/>
    </source>
</evidence>
<dbReference type="Proteomes" id="UP000245890">
    <property type="component" value="Unassembled WGS sequence"/>
</dbReference>
<comment type="subunit">
    <text evidence="6">The basal body constitutes a major portion of the flagellar organelle and consists of a number of rings mounted on a central rod.</text>
</comment>
<gene>
    <name evidence="8" type="ORF">DD559_13865</name>
</gene>
<keyword evidence="8" id="KW-0969">Cilium</keyword>
<dbReference type="InterPro" id="IPR006300">
    <property type="entry name" value="FlgB"/>
</dbReference>
<evidence type="ECO:0000259" key="7">
    <source>
        <dbReference type="Pfam" id="PF00460"/>
    </source>
</evidence>
<keyword evidence="8" id="KW-0966">Cell projection</keyword>
<dbReference type="AlphaFoldDB" id="A0A2U0SFZ8"/>
<organism evidence="8 9">
    <name type="scientific">Sphingomonas pokkalii</name>
    <dbReference type="NCBI Taxonomy" id="2175090"/>
    <lineage>
        <taxon>Bacteria</taxon>
        <taxon>Pseudomonadati</taxon>
        <taxon>Pseudomonadota</taxon>
        <taxon>Alphaproteobacteria</taxon>
        <taxon>Sphingomonadales</taxon>
        <taxon>Sphingomonadaceae</taxon>
        <taxon>Sphingomonas</taxon>
    </lineage>
</organism>
<sequence>MPSIFSAIQLRMQNLSQRQQVIAQNLANSETSGYKARDVSEPNFGDLLGSSGVVVSKPQVQLTGAMKSLGAVQPIGSGIVFDKDVSETKPDGNNVTLEDQLLKMGKVQADFSAMTNIYRKQLSMLKTALGKGGNG</sequence>
<keyword evidence="4 6" id="KW-0975">Bacterial flagellum</keyword>
<comment type="similarity">
    <text evidence="2 6">Belongs to the flagella basal body rod proteins family.</text>
</comment>
<name>A0A2U0SFZ8_9SPHN</name>
<evidence type="ECO:0000256" key="6">
    <source>
        <dbReference type="PIRNR" id="PIRNR002889"/>
    </source>
</evidence>
<dbReference type="GO" id="GO:0030694">
    <property type="term" value="C:bacterial-type flagellum basal body, rod"/>
    <property type="evidence" value="ECO:0007669"/>
    <property type="project" value="InterPro"/>
</dbReference>
<reference evidence="8 9" key="1">
    <citation type="submission" date="2018-05" db="EMBL/GenBank/DDBJ databases">
        <title>Description of Sphingomonas pokkalii sp nov, isolated from the rhizosphere of saline tolerant pokkali rice and its draft genome analysis.</title>
        <authorList>
            <person name="Menon R."/>
            <person name="Kumari S."/>
            <person name="Rameshkumar N."/>
        </authorList>
    </citation>
    <scope>NUCLEOTIDE SEQUENCE [LARGE SCALE GENOMIC DNA]</scope>
    <source>
        <strain evidence="8 9">L3B27</strain>
    </source>
</reference>
<accession>A0A2U0SFZ8</accession>
<comment type="caution">
    <text evidence="8">The sequence shown here is derived from an EMBL/GenBank/DDBJ whole genome shotgun (WGS) entry which is preliminary data.</text>
</comment>
<proteinExistence type="inferred from homology"/>
<keyword evidence="9" id="KW-1185">Reference proteome</keyword>
<protein>
    <recommendedName>
        <fullName evidence="3 6">Flagellar basal body rod protein FlgB</fullName>
    </recommendedName>
</protein>
<comment type="function">
    <text evidence="5 6">Structural component of flagellum, the bacterial motility apparatus. Part of the rod structure of flagellar basal body.</text>
</comment>
<dbReference type="GO" id="GO:0071978">
    <property type="term" value="P:bacterial-type flagellum-dependent swarming motility"/>
    <property type="evidence" value="ECO:0007669"/>
    <property type="project" value="TreeGrafter"/>
</dbReference>
<dbReference type="InterPro" id="IPR001444">
    <property type="entry name" value="Flag_bb_rod_N"/>
</dbReference>
<dbReference type="PANTHER" id="PTHR30435">
    <property type="entry name" value="FLAGELLAR PROTEIN"/>
    <property type="match status" value="1"/>
</dbReference>
<evidence type="ECO:0000256" key="3">
    <source>
        <dbReference type="ARBA" id="ARBA00014376"/>
    </source>
</evidence>
<dbReference type="OrthoDB" id="9788334at2"/>
<dbReference type="Pfam" id="PF00460">
    <property type="entry name" value="Flg_bb_rod"/>
    <property type="match status" value="1"/>
</dbReference>
<comment type="subcellular location">
    <subcellularLocation>
        <location evidence="1 6">Bacterial flagellum basal body</location>
    </subcellularLocation>
</comment>
<dbReference type="PANTHER" id="PTHR30435:SF12">
    <property type="entry name" value="FLAGELLAR BASAL BODY ROD PROTEIN FLGB"/>
    <property type="match status" value="1"/>
</dbReference>
<dbReference type="EMBL" id="QENQ01000001">
    <property type="protein sequence ID" value="PVX30289.1"/>
    <property type="molecule type" value="Genomic_DNA"/>
</dbReference>
<evidence type="ECO:0000256" key="2">
    <source>
        <dbReference type="ARBA" id="ARBA00009677"/>
    </source>
</evidence>
<dbReference type="PIRSF" id="PIRSF002889">
    <property type="entry name" value="Rod_FlgB"/>
    <property type="match status" value="1"/>
</dbReference>
<evidence type="ECO:0000313" key="9">
    <source>
        <dbReference type="Proteomes" id="UP000245890"/>
    </source>
</evidence>
<evidence type="ECO:0000256" key="1">
    <source>
        <dbReference type="ARBA" id="ARBA00004117"/>
    </source>
</evidence>
<evidence type="ECO:0000313" key="8">
    <source>
        <dbReference type="EMBL" id="PVX30289.1"/>
    </source>
</evidence>